<name>A0A3S5BKP4_9PLAT</name>
<dbReference type="Proteomes" id="UP000784294">
    <property type="component" value="Unassembled WGS sequence"/>
</dbReference>
<evidence type="ECO:0000313" key="2">
    <source>
        <dbReference type="Proteomes" id="UP000784294"/>
    </source>
</evidence>
<protein>
    <submittedName>
        <fullName evidence="1">Uncharacterized protein</fullName>
    </submittedName>
</protein>
<keyword evidence="2" id="KW-1185">Reference proteome</keyword>
<proteinExistence type="predicted"/>
<reference evidence="1" key="1">
    <citation type="submission" date="2018-11" db="EMBL/GenBank/DDBJ databases">
        <authorList>
            <consortium name="Pathogen Informatics"/>
        </authorList>
    </citation>
    <scope>NUCLEOTIDE SEQUENCE</scope>
</reference>
<gene>
    <name evidence="1" type="ORF">PXEA_LOCUS499</name>
</gene>
<organism evidence="1 2">
    <name type="scientific">Protopolystoma xenopodis</name>
    <dbReference type="NCBI Taxonomy" id="117903"/>
    <lineage>
        <taxon>Eukaryota</taxon>
        <taxon>Metazoa</taxon>
        <taxon>Spiralia</taxon>
        <taxon>Lophotrochozoa</taxon>
        <taxon>Platyhelminthes</taxon>
        <taxon>Monogenea</taxon>
        <taxon>Polyopisthocotylea</taxon>
        <taxon>Polystomatidea</taxon>
        <taxon>Polystomatidae</taxon>
        <taxon>Protopolystoma</taxon>
    </lineage>
</organism>
<comment type="caution">
    <text evidence="1">The sequence shown here is derived from an EMBL/GenBank/DDBJ whole genome shotgun (WGS) entry which is preliminary data.</text>
</comment>
<sequence length="129" mass="15005">MRKFGIIRQPVRRIEVASEVTTPTDQHDDRKKVLNLSSIPLNPKTTASLEKGLHLSIQHNRSLLEDILVEVINITDKFPEETKREIEMEILPKILTHQEPTHRNRFARIRKTLKTNEQLVLKADKGELQ</sequence>
<evidence type="ECO:0000313" key="1">
    <source>
        <dbReference type="EMBL" id="VEL07059.1"/>
    </source>
</evidence>
<accession>A0A3S5BKP4</accession>
<dbReference type="EMBL" id="CAAALY010000935">
    <property type="protein sequence ID" value="VEL07059.1"/>
    <property type="molecule type" value="Genomic_DNA"/>
</dbReference>
<dbReference type="AlphaFoldDB" id="A0A3S5BKP4"/>